<evidence type="ECO:0000256" key="4">
    <source>
        <dbReference type="ARBA" id="ARBA00022777"/>
    </source>
</evidence>
<dbReference type="GO" id="GO:0005524">
    <property type="term" value="F:ATP binding"/>
    <property type="evidence" value="ECO:0007669"/>
    <property type="project" value="UniProtKB-KW"/>
</dbReference>
<evidence type="ECO:0000256" key="3">
    <source>
        <dbReference type="ARBA" id="ARBA00022741"/>
    </source>
</evidence>
<evidence type="ECO:0000259" key="6">
    <source>
        <dbReference type="PROSITE" id="PS50011"/>
    </source>
</evidence>
<keyword evidence="3" id="KW-0547">Nucleotide-binding</keyword>
<dbReference type="GO" id="GO:0004674">
    <property type="term" value="F:protein serine/threonine kinase activity"/>
    <property type="evidence" value="ECO:0007669"/>
    <property type="project" value="UniProtKB-KW"/>
</dbReference>
<gene>
    <name evidence="7" type="ORF">CYCCA115_LOCUS14934</name>
</gene>
<accession>A0AAD2FVS8</accession>
<evidence type="ECO:0000313" key="7">
    <source>
        <dbReference type="EMBL" id="CAJ1954342.1"/>
    </source>
</evidence>
<dbReference type="Pfam" id="PF00069">
    <property type="entry name" value="Pkinase"/>
    <property type="match status" value="1"/>
</dbReference>
<reference evidence="7" key="1">
    <citation type="submission" date="2023-08" db="EMBL/GenBank/DDBJ databases">
        <authorList>
            <person name="Audoor S."/>
            <person name="Bilcke G."/>
        </authorList>
    </citation>
    <scope>NUCLEOTIDE SEQUENCE</scope>
</reference>
<dbReference type="InterPro" id="IPR008266">
    <property type="entry name" value="Tyr_kinase_AS"/>
</dbReference>
<dbReference type="Gene3D" id="1.10.510.10">
    <property type="entry name" value="Transferase(Phosphotransferase) domain 1"/>
    <property type="match status" value="1"/>
</dbReference>
<dbReference type="PANTHER" id="PTHR24345">
    <property type="entry name" value="SERINE/THREONINE-PROTEIN KINASE PLK"/>
    <property type="match status" value="1"/>
</dbReference>
<dbReference type="Proteomes" id="UP001295423">
    <property type="component" value="Unassembled WGS sequence"/>
</dbReference>
<evidence type="ECO:0000256" key="2">
    <source>
        <dbReference type="ARBA" id="ARBA00022679"/>
    </source>
</evidence>
<dbReference type="InterPro" id="IPR011009">
    <property type="entry name" value="Kinase-like_dom_sf"/>
</dbReference>
<keyword evidence="4" id="KW-0418">Kinase</keyword>
<dbReference type="PROSITE" id="PS00109">
    <property type="entry name" value="PROTEIN_KINASE_TYR"/>
    <property type="match status" value="1"/>
</dbReference>
<dbReference type="EMBL" id="CAKOGP040001869">
    <property type="protein sequence ID" value="CAJ1954342.1"/>
    <property type="molecule type" value="Genomic_DNA"/>
</dbReference>
<protein>
    <recommendedName>
        <fullName evidence="6">Protein kinase domain-containing protein</fullName>
    </recommendedName>
</protein>
<evidence type="ECO:0000256" key="5">
    <source>
        <dbReference type="ARBA" id="ARBA00022840"/>
    </source>
</evidence>
<keyword evidence="5" id="KW-0067">ATP-binding</keyword>
<comment type="caution">
    <text evidence="7">The sequence shown here is derived from an EMBL/GenBank/DDBJ whole genome shotgun (WGS) entry which is preliminary data.</text>
</comment>
<dbReference type="PANTHER" id="PTHR24345:SF91">
    <property type="entry name" value="SERINE_THREONINE-PROTEIN KINASE PLK4"/>
    <property type="match status" value="1"/>
</dbReference>
<name>A0AAD2FVS8_9STRA</name>
<dbReference type="GO" id="GO:0005634">
    <property type="term" value="C:nucleus"/>
    <property type="evidence" value="ECO:0007669"/>
    <property type="project" value="TreeGrafter"/>
</dbReference>
<keyword evidence="1" id="KW-0723">Serine/threonine-protein kinase</keyword>
<evidence type="ECO:0000256" key="1">
    <source>
        <dbReference type="ARBA" id="ARBA00022527"/>
    </source>
</evidence>
<keyword evidence="8" id="KW-1185">Reference proteome</keyword>
<keyword evidence="2" id="KW-0808">Transferase</keyword>
<feature type="domain" description="Protein kinase" evidence="6">
    <location>
        <begin position="73"/>
        <end position="389"/>
    </location>
</feature>
<organism evidence="7 8">
    <name type="scientific">Cylindrotheca closterium</name>
    <dbReference type="NCBI Taxonomy" id="2856"/>
    <lineage>
        <taxon>Eukaryota</taxon>
        <taxon>Sar</taxon>
        <taxon>Stramenopiles</taxon>
        <taxon>Ochrophyta</taxon>
        <taxon>Bacillariophyta</taxon>
        <taxon>Bacillariophyceae</taxon>
        <taxon>Bacillariophycidae</taxon>
        <taxon>Bacillariales</taxon>
        <taxon>Bacillariaceae</taxon>
        <taxon>Cylindrotheca</taxon>
    </lineage>
</organism>
<dbReference type="PROSITE" id="PS50011">
    <property type="entry name" value="PROTEIN_KINASE_DOM"/>
    <property type="match status" value="1"/>
</dbReference>
<dbReference type="AlphaFoldDB" id="A0AAD2FVS8"/>
<dbReference type="InterPro" id="IPR000719">
    <property type="entry name" value="Prot_kinase_dom"/>
</dbReference>
<dbReference type="FunFam" id="1.10.510.10:FF:001786">
    <property type="entry name" value="Ser/thr kinase"/>
    <property type="match status" value="1"/>
</dbReference>
<sequence length="405" mass="45403">MMSEVGLHATVTFEEVQTSGSPTRPLEFPPPNVARGVRVQALVIDLERGVRDVWPNVIHREDLLSGDQEVQAFFPNKRLQDAIYGSVWAAVVLRRHHGPAADDAARAAGLEPGSPQAPIVWETTNMRVAIKMVDWSRVHRMRGRLLEDPVKEVAALQLIGADHPHVLGSIDVMQDENYLYSVMPFCRGGDLFGIVVRYAEEVGGERGMPEPVARYWFRQILWGLHRLQELGICHRDLSLENILVDVENCLVIDMGMCLRIPYNSDGKSSVTDARRGTSRRLIKPQGVCGKHNYMSPEVFENTKPFDGFAIDLWAAGAILYIMLTGFPAYDQASRADQRFDLIVNGHLTKQLKEWGIMLSSEAGDLLQNMMQLNPKDRLTLAEIMSHPWVANGDVHAPLPQEPMPF</sequence>
<dbReference type="SUPFAM" id="SSF56112">
    <property type="entry name" value="Protein kinase-like (PK-like)"/>
    <property type="match status" value="1"/>
</dbReference>
<proteinExistence type="predicted"/>
<evidence type="ECO:0000313" key="8">
    <source>
        <dbReference type="Proteomes" id="UP001295423"/>
    </source>
</evidence>